<feature type="transmembrane region" description="Helical" evidence="1">
    <location>
        <begin position="76"/>
        <end position="97"/>
    </location>
</feature>
<keyword evidence="3" id="KW-1185">Reference proteome</keyword>
<dbReference type="Proteomes" id="UP000241769">
    <property type="component" value="Unassembled WGS sequence"/>
</dbReference>
<protein>
    <submittedName>
        <fullName evidence="2">Uncharacterized protein</fullName>
    </submittedName>
</protein>
<reference evidence="2 3" key="1">
    <citation type="journal article" date="2018" name="Genome Biol. Evol.">
        <title>Multiple Roots of Fruiting Body Formation in Amoebozoa.</title>
        <authorList>
            <person name="Hillmann F."/>
            <person name="Forbes G."/>
            <person name="Novohradska S."/>
            <person name="Ferling I."/>
            <person name="Riege K."/>
            <person name="Groth M."/>
            <person name="Westermann M."/>
            <person name="Marz M."/>
            <person name="Spaller T."/>
            <person name="Winckler T."/>
            <person name="Schaap P."/>
            <person name="Glockner G."/>
        </authorList>
    </citation>
    <scope>NUCLEOTIDE SEQUENCE [LARGE SCALE GENOMIC DNA]</scope>
    <source>
        <strain evidence="2 3">Jena</strain>
    </source>
</reference>
<keyword evidence="1" id="KW-1133">Transmembrane helix</keyword>
<keyword evidence="1" id="KW-0812">Transmembrane</keyword>
<name>A0A2P6NTM5_9EUKA</name>
<dbReference type="EMBL" id="MDYQ01000021">
    <property type="protein sequence ID" value="PRP87327.1"/>
    <property type="molecule type" value="Genomic_DNA"/>
</dbReference>
<dbReference type="AlphaFoldDB" id="A0A2P6NTM5"/>
<dbReference type="InParanoid" id="A0A2P6NTM5"/>
<evidence type="ECO:0000256" key="1">
    <source>
        <dbReference type="SAM" id="Phobius"/>
    </source>
</evidence>
<keyword evidence="1" id="KW-0472">Membrane</keyword>
<comment type="caution">
    <text evidence="2">The sequence shown here is derived from an EMBL/GenBank/DDBJ whole genome shotgun (WGS) entry which is preliminary data.</text>
</comment>
<evidence type="ECO:0000313" key="3">
    <source>
        <dbReference type="Proteomes" id="UP000241769"/>
    </source>
</evidence>
<organism evidence="2 3">
    <name type="scientific">Planoprotostelium fungivorum</name>
    <dbReference type="NCBI Taxonomy" id="1890364"/>
    <lineage>
        <taxon>Eukaryota</taxon>
        <taxon>Amoebozoa</taxon>
        <taxon>Evosea</taxon>
        <taxon>Variosea</taxon>
        <taxon>Cavosteliida</taxon>
        <taxon>Cavosteliaceae</taxon>
        <taxon>Planoprotostelium</taxon>
    </lineage>
</organism>
<gene>
    <name evidence="2" type="ORF">PROFUN_01589</name>
</gene>
<evidence type="ECO:0000313" key="2">
    <source>
        <dbReference type="EMBL" id="PRP87327.1"/>
    </source>
</evidence>
<sequence length="108" mass="11893">MRAAIGCAMRPSVGFVGPVRMGNFPYIKILHPWTKPAAPAGRGVLGRVPGRESPGLHGDVFHFFVQMFVTEKSANVHYFLVYATVIHTLLILGNVFVTQLSWALLWSA</sequence>
<proteinExistence type="predicted"/>
<accession>A0A2P6NTM5</accession>